<comment type="caution">
    <text evidence="1">The sequence shown here is derived from an EMBL/GenBank/DDBJ whole genome shotgun (WGS) entry which is preliminary data.</text>
</comment>
<sequence>MQSVFYSNYERLLEKGLLFPKSGYEKTSGKGGRNNTTSGHNEIISAALGGKKQRDIFLNKLNREISEAGVNKVFMSAENITHYVNGDMAGKLKKLFGGYSSVRVVFTLREPIGWIESYYRELVGNGWEVEYRSINRFIEKYRNIFCVEDRIKRYEKEFGLKNVSTIVYGREIFSYGIENVFLNYCGIDDVDLVRVNEGVNKSSSNEFVQAVLEFNKSSFGGEKYRSKIYSISSELRTSGDKSGLLGVGERFYLCDFFHKKNKYLYIKNHFFGSSNELRGKVDSSQCTFDVETYSMIKRQLGEGGCEADKEFKWLVKAKLKSLPPFLEVLAMRVYYKLKRG</sequence>
<dbReference type="InterPro" id="IPR027417">
    <property type="entry name" value="P-loop_NTPase"/>
</dbReference>
<dbReference type="Proteomes" id="UP000640333">
    <property type="component" value="Unassembled WGS sequence"/>
</dbReference>
<gene>
    <name evidence="1" type="ORF">IOQ59_14190</name>
</gene>
<protein>
    <recommendedName>
        <fullName evidence="3">Sulfotransferase domain-containing protein</fullName>
    </recommendedName>
</protein>
<dbReference type="EMBL" id="JADEYS010000014">
    <property type="protein sequence ID" value="MBE9398407.1"/>
    <property type="molecule type" value="Genomic_DNA"/>
</dbReference>
<dbReference type="Gene3D" id="3.40.50.300">
    <property type="entry name" value="P-loop containing nucleotide triphosphate hydrolases"/>
    <property type="match status" value="1"/>
</dbReference>
<evidence type="ECO:0000313" key="1">
    <source>
        <dbReference type="EMBL" id="MBE9398407.1"/>
    </source>
</evidence>
<evidence type="ECO:0008006" key="3">
    <source>
        <dbReference type="Google" id="ProtNLM"/>
    </source>
</evidence>
<evidence type="ECO:0000313" key="2">
    <source>
        <dbReference type="Proteomes" id="UP000640333"/>
    </source>
</evidence>
<dbReference type="AlphaFoldDB" id="A0A8J7FE55"/>
<name>A0A8J7FE55_9GAMM</name>
<accession>A0A8J7FE55</accession>
<proteinExistence type="predicted"/>
<dbReference type="RefSeq" id="WP_193954042.1">
    <property type="nucleotide sequence ID" value="NZ_JADEYS010000014.1"/>
</dbReference>
<keyword evidence="2" id="KW-1185">Reference proteome</keyword>
<dbReference type="SUPFAM" id="SSF52540">
    <property type="entry name" value="P-loop containing nucleoside triphosphate hydrolases"/>
    <property type="match status" value="1"/>
</dbReference>
<organism evidence="1 2">
    <name type="scientific">Pontibacterium sinense</name>
    <dbReference type="NCBI Taxonomy" id="2781979"/>
    <lineage>
        <taxon>Bacteria</taxon>
        <taxon>Pseudomonadati</taxon>
        <taxon>Pseudomonadota</taxon>
        <taxon>Gammaproteobacteria</taxon>
        <taxon>Oceanospirillales</taxon>
        <taxon>Oceanospirillaceae</taxon>
        <taxon>Pontibacterium</taxon>
    </lineage>
</organism>
<reference evidence="1" key="1">
    <citation type="submission" date="2020-10" db="EMBL/GenBank/DDBJ databases">
        <title>Bacterium isolated from coastal waters sediment.</title>
        <authorList>
            <person name="Chen R.-J."/>
            <person name="Lu D.-C."/>
            <person name="Zhu K.-L."/>
            <person name="Du Z.-J."/>
        </authorList>
    </citation>
    <scope>NUCLEOTIDE SEQUENCE</scope>
    <source>
        <strain evidence="1">N1Y112</strain>
    </source>
</reference>